<dbReference type="InterPro" id="IPR010260">
    <property type="entry name" value="AlpA"/>
</dbReference>
<proteinExistence type="predicted"/>
<dbReference type="EMBL" id="CP069798">
    <property type="protein sequence ID" value="QRQ83250.1"/>
    <property type="molecule type" value="Genomic_DNA"/>
</dbReference>
<keyword evidence="2" id="KW-1185">Reference proteome</keyword>
<evidence type="ECO:0000313" key="1">
    <source>
        <dbReference type="EMBL" id="QRQ83250.1"/>
    </source>
</evidence>
<dbReference type="AlphaFoldDB" id="A0A892ZLE7"/>
<sequence length="71" mass="7967">MQNDVLRPKQVAQKLGISVSAIWRKTNPKNRYYDAAFPKPFKVSANATGWLKSEIDSYIANLATQRQGGEV</sequence>
<dbReference type="KEGG" id="ptes:JQU52_02735"/>
<evidence type="ECO:0000313" key="2">
    <source>
        <dbReference type="Proteomes" id="UP000653156"/>
    </source>
</evidence>
<gene>
    <name evidence="1" type="ORF">JQU52_02735</name>
</gene>
<accession>A0A892ZLE7</accession>
<name>A0A892ZLE7_9NEIS</name>
<dbReference type="PANTHER" id="PTHR36154:SF1">
    <property type="entry name" value="DNA-BINDING TRANSCRIPTIONAL ACTIVATOR ALPA"/>
    <property type="match status" value="1"/>
</dbReference>
<dbReference type="PANTHER" id="PTHR36154">
    <property type="entry name" value="DNA-BINDING TRANSCRIPTIONAL ACTIVATOR ALPA"/>
    <property type="match status" value="1"/>
</dbReference>
<reference evidence="1" key="1">
    <citation type="submission" date="2021-02" db="EMBL/GenBank/DDBJ databases">
        <title>Neisseriaceae sp. 26B isolated from the cloaca of a Common Toad-headed Turtle (Mesoclemmys nasuta).</title>
        <authorList>
            <person name="Spergser J."/>
            <person name="Busse H.-J."/>
        </authorList>
    </citation>
    <scope>NUCLEOTIDE SEQUENCE</scope>
    <source>
        <strain evidence="1">26B</strain>
    </source>
</reference>
<protein>
    <submittedName>
        <fullName evidence="1">AlpA family phage regulatory protein</fullName>
    </submittedName>
</protein>
<dbReference type="Pfam" id="PF05930">
    <property type="entry name" value="Phage_AlpA"/>
    <property type="match status" value="1"/>
</dbReference>
<organism evidence="1 2">
    <name type="scientific">Paralysiella testudinis</name>
    <dbReference type="NCBI Taxonomy" id="2809020"/>
    <lineage>
        <taxon>Bacteria</taxon>
        <taxon>Pseudomonadati</taxon>
        <taxon>Pseudomonadota</taxon>
        <taxon>Betaproteobacteria</taxon>
        <taxon>Neisseriales</taxon>
        <taxon>Neisseriaceae</taxon>
        <taxon>Paralysiella</taxon>
    </lineage>
</organism>
<dbReference type="InterPro" id="IPR052931">
    <property type="entry name" value="Prophage_regulatory_activator"/>
</dbReference>
<dbReference type="Proteomes" id="UP000653156">
    <property type="component" value="Chromosome"/>
</dbReference>